<dbReference type="AlphaFoldDB" id="J0R3W4"/>
<reference evidence="3 4" key="1">
    <citation type="submission" date="2012-03" db="EMBL/GenBank/DDBJ databases">
        <title>The Genome Sequence of Bartonella tamiae Th239.</title>
        <authorList>
            <consortium name="The Broad Institute Genome Sequencing Platform"/>
            <consortium name="The Broad Institute Genome Sequencing Center for Infectious Disease"/>
            <person name="Feldgarden M."/>
            <person name="Kirby J."/>
            <person name="Kosoy M."/>
            <person name="Birtles R."/>
            <person name="Probert W.S."/>
            <person name="Chiaraviglio L."/>
            <person name="Young S.K."/>
            <person name="Zeng Q."/>
            <person name="Gargeya S."/>
            <person name="Fitzgerald M."/>
            <person name="Haas B."/>
            <person name="Abouelleil A."/>
            <person name="Alvarado L."/>
            <person name="Arachchi H.M."/>
            <person name="Berlin A."/>
            <person name="Chapman S.B."/>
            <person name="Gearin G."/>
            <person name="Goldberg J."/>
            <person name="Griggs A."/>
            <person name="Gujja S."/>
            <person name="Hansen M."/>
            <person name="Heiman D."/>
            <person name="Howarth C."/>
            <person name="Larimer J."/>
            <person name="Lui A."/>
            <person name="MacDonald P.J.P."/>
            <person name="McCowen C."/>
            <person name="Montmayeur A."/>
            <person name="Murphy C."/>
            <person name="Neiman D."/>
            <person name="Pearson M."/>
            <person name="Priest M."/>
            <person name="Roberts A."/>
            <person name="Saif S."/>
            <person name="Shea T."/>
            <person name="Sisk P."/>
            <person name="Stolte C."/>
            <person name="Sykes S."/>
            <person name="Wortman J."/>
            <person name="Nusbaum C."/>
            <person name="Birren B."/>
        </authorList>
    </citation>
    <scope>NUCLEOTIDE SEQUENCE [LARGE SCALE GENOMIC DNA]</scope>
    <source>
        <strain evidence="3 4">Th239</strain>
    </source>
</reference>
<feature type="transmembrane region" description="Helical" evidence="1">
    <location>
        <begin position="89"/>
        <end position="111"/>
    </location>
</feature>
<dbReference type="Proteomes" id="UP000008952">
    <property type="component" value="Unassembled WGS sequence"/>
</dbReference>
<keyword evidence="1" id="KW-0812">Transmembrane</keyword>
<comment type="caution">
    <text evidence="3">The sequence shown here is derived from an EMBL/GenBank/DDBJ whole genome shotgun (WGS) entry which is preliminary data.</text>
</comment>
<feature type="transmembrane region" description="Helical" evidence="1">
    <location>
        <begin position="340"/>
        <end position="363"/>
    </location>
</feature>
<evidence type="ECO:0000313" key="3">
    <source>
        <dbReference type="EMBL" id="EJF90334.1"/>
    </source>
</evidence>
<name>J0R3W4_9HYPH</name>
<dbReference type="InterPro" id="IPR012429">
    <property type="entry name" value="HGSNAT_cat"/>
</dbReference>
<dbReference type="OrthoDB" id="508112at2"/>
<sequence>MREKFSHRLIYIDAMRGFVIILMMLDHVRETFFLHQQVGDPINVQTTDFWLFFSRSLAHICAPIFVLLTGISASLYAQKVQSKKDVSGFLLKRGLLLILLEVTIINFAWTFQFPPKVIYLQVIWAIGLSMIALSAIIWLHRTWIGILGLVIIVGHNLLDGFHFPADSFFYIPWAILHDRSWIEFGDNLRIRTSYPVLPWIGVIALGYSIGGLFIKSMPSLKRQTILLTTGIVTIFIFLSLRFLNAYGEKPWHEGDTLLQTSMSFFNITKYPPSLLFLLLTLGIGCILIALFEKFQNTKLIGWLAVFGSVPMFFYVFHLYILKFLYVGAVSIWGLNQGQYFGFDTISSVWLCSIILIIALYFPVRSFARFKAKRRDITWLKYF</sequence>
<gene>
    <name evidence="3" type="ORF">ME5_00735</name>
</gene>
<feature type="transmembrane region" description="Helical" evidence="1">
    <location>
        <begin position="274"/>
        <end position="292"/>
    </location>
</feature>
<feature type="transmembrane region" description="Helical" evidence="1">
    <location>
        <begin position="117"/>
        <end position="139"/>
    </location>
</feature>
<feature type="transmembrane region" description="Helical" evidence="1">
    <location>
        <begin position="146"/>
        <end position="176"/>
    </location>
</feature>
<organism evidence="3 4">
    <name type="scientific">Bartonella tamiae Th239</name>
    <dbReference type="NCBI Taxonomy" id="1094558"/>
    <lineage>
        <taxon>Bacteria</taxon>
        <taxon>Pseudomonadati</taxon>
        <taxon>Pseudomonadota</taxon>
        <taxon>Alphaproteobacteria</taxon>
        <taxon>Hyphomicrobiales</taxon>
        <taxon>Bartonellaceae</taxon>
        <taxon>Bartonella</taxon>
    </lineage>
</organism>
<evidence type="ECO:0000259" key="2">
    <source>
        <dbReference type="Pfam" id="PF07786"/>
    </source>
</evidence>
<proteinExistence type="predicted"/>
<feature type="transmembrane region" description="Helical" evidence="1">
    <location>
        <begin position="9"/>
        <end position="25"/>
    </location>
</feature>
<dbReference type="STRING" id="1094558.ME5_00735"/>
<keyword evidence="4" id="KW-1185">Reference proteome</keyword>
<evidence type="ECO:0000313" key="4">
    <source>
        <dbReference type="Proteomes" id="UP000008952"/>
    </source>
</evidence>
<feature type="domain" description="Heparan-alpha-glucosaminide N-acetyltransferase catalytic" evidence="2">
    <location>
        <begin position="8"/>
        <end position="225"/>
    </location>
</feature>
<protein>
    <recommendedName>
        <fullName evidence="2">Heparan-alpha-glucosaminide N-acetyltransferase catalytic domain-containing protein</fullName>
    </recommendedName>
</protein>
<dbReference type="PANTHER" id="PTHR40407:SF1">
    <property type="entry name" value="HEPARAN-ALPHA-GLUCOSAMINIDE N-ACETYLTRANSFERASE CATALYTIC DOMAIN-CONTAINING PROTEIN"/>
    <property type="match status" value="1"/>
</dbReference>
<dbReference type="HOGENOM" id="CLU_054519_0_0_5"/>
<feature type="transmembrane region" description="Helical" evidence="1">
    <location>
        <begin position="225"/>
        <end position="243"/>
    </location>
</feature>
<feature type="transmembrane region" description="Helical" evidence="1">
    <location>
        <begin position="299"/>
        <end position="320"/>
    </location>
</feature>
<keyword evidence="1" id="KW-0472">Membrane</keyword>
<dbReference type="Pfam" id="PF07786">
    <property type="entry name" value="HGSNAT_cat"/>
    <property type="match status" value="1"/>
</dbReference>
<evidence type="ECO:0000256" key="1">
    <source>
        <dbReference type="SAM" id="Phobius"/>
    </source>
</evidence>
<dbReference type="RefSeq" id="WP_008038535.1">
    <property type="nucleotide sequence ID" value="NZ_JH725147.1"/>
</dbReference>
<dbReference type="eggNOG" id="COG3503">
    <property type="taxonomic scope" value="Bacteria"/>
</dbReference>
<dbReference type="PATRIC" id="fig|1094558.3.peg.803"/>
<keyword evidence="1" id="KW-1133">Transmembrane helix</keyword>
<accession>J0R3W4</accession>
<dbReference type="EMBL" id="AIMB01000007">
    <property type="protein sequence ID" value="EJF90334.1"/>
    <property type="molecule type" value="Genomic_DNA"/>
</dbReference>
<dbReference type="PANTHER" id="PTHR40407">
    <property type="entry name" value="MEMBRANE PROTEIN-LIKE PROTEIN"/>
    <property type="match status" value="1"/>
</dbReference>
<feature type="transmembrane region" description="Helical" evidence="1">
    <location>
        <begin position="196"/>
        <end position="213"/>
    </location>
</feature>
<feature type="transmembrane region" description="Helical" evidence="1">
    <location>
        <begin position="57"/>
        <end position="77"/>
    </location>
</feature>